<name>A0AAE0SRE7_9BIVA</name>
<organism evidence="1 2">
    <name type="scientific">Potamilus streckersoni</name>
    <dbReference type="NCBI Taxonomy" id="2493646"/>
    <lineage>
        <taxon>Eukaryota</taxon>
        <taxon>Metazoa</taxon>
        <taxon>Spiralia</taxon>
        <taxon>Lophotrochozoa</taxon>
        <taxon>Mollusca</taxon>
        <taxon>Bivalvia</taxon>
        <taxon>Autobranchia</taxon>
        <taxon>Heteroconchia</taxon>
        <taxon>Palaeoheterodonta</taxon>
        <taxon>Unionida</taxon>
        <taxon>Unionoidea</taxon>
        <taxon>Unionidae</taxon>
        <taxon>Ambleminae</taxon>
        <taxon>Lampsilini</taxon>
        <taxon>Potamilus</taxon>
    </lineage>
</organism>
<sequence length="161" mass="18400">MKDDSKGTFVVTVIYICNMLNSSNYGHGKTLYTRQLAHFVAELPRKTPGGHLTHRAFWQTFSDNHVSQAETQTHQDRVVRGPFKGRPENTSNKARIIDMLCLHKVHLVSAASVPILYEIHRIEAGRKKRVDICISLKPFSESALYEINKHEICYQNIPDLL</sequence>
<dbReference type="EMBL" id="JAEAOA010002323">
    <property type="protein sequence ID" value="KAK3596857.1"/>
    <property type="molecule type" value="Genomic_DNA"/>
</dbReference>
<dbReference type="AlphaFoldDB" id="A0AAE0SRE7"/>
<reference evidence="1" key="1">
    <citation type="journal article" date="2021" name="Genome Biol. Evol.">
        <title>A High-Quality Reference Genome for a Parasitic Bivalve with Doubly Uniparental Inheritance (Bivalvia: Unionida).</title>
        <authorList>
            <person name="Smith C.H."/>
        </authorList>
    </citation>
    <scope>NUCLEOTIDE SEQUENCE</scope>
    <source>
        <strain evidence="1">CHS0354</strain>
    </source>
</reference>
<evidence type="ECO:0000313" key="2">
    <source>
        <dbReference type="Proteomes" id="UP001195483"/>
    </source>
</evidence>
<evidence type="ECO:0000313" key="1">
    <source>
        <dbReference type="EMBL" id="KAK3596857.1"/>
    </source>
</evidence>
<reference evidence="1" key="2">
    <citation type="journal article" date="2021" name="Genome Biol. Evol.">
        <title>Developing a high-quality reference genome for a parasitic bivalve with doubly uniparental inheritance (Bivalvia: Unionida).</title>
        <authorList>
            <person name="Smith C.H."/>
        </authorList>
    </citation>
    <scope>NUCLEOTIDE SEQUENCE</scope>
    <source>
        <strain evidence="1">CHS0354</strain>
        <tissue evidence="1">Mantle</tissue>
    </source>
</reference>
<dbReference type="Proteomes" id="UP001195483">
    <property type="component" value="Unassembled WGS sequence"/>
</dbReference>
<proteinExistence type="predicted"/>
<keyword evidence="2" id="KW-1185">Reference proteome</keyword>
<protein>
    <submittedName>
        <fullName evidence="1">Uncharacterized protein</fullName>
    </submittedName>
</protein>
<reference evidence="1" key="3">
    <citation type="submission" date="2023-05" db="EMBL/GenBank/DDBJ databases">
        <authorList>
            <person name="Smith C.H."/>
        </authorList>
    </citation>
    <scope>NUCLEOTIDE SEQUENCE</scope>
    <source>
        <strain evidence="1">CHS0354</strain>
        <tissue evidence="1">Mantle</tissue>
    </source>
</reference>
<gene>
    <name evidence="1" type="ORF">CHS0354_039850</name>
</gene>
<comment type="caution">
    <text evidence="1">The sequence shown here is derived from an EMBL/GenBank/DDBJ whole genome shotgun (WGS) entry which is preliminary data.</text>
</comment>
<accession>A0AAE0SRE7</accession>